<sequence>MRKFYLVAMALLAVTPLWASDLMREARMANEIKDALLVGDSINLKDGDIDFLAIYAQETTRTSQGGAIILHGRGAHPDWIEVINPLRSQLPDSGWKTLSIQMPIAASDASDSQYQALIPEAAPRIAAAVEFLKQQGVTNMVLIGHSLGAVMGTAYLAQGAPKELKAFVVVGLPVSNRDPNQGTLADLAKLKIPLFDLYGSRDIDPVLNSVTARLAAAKQAENEDYRQVQVEGADHFFSGLDDTLVAHVKSWIGRVAPGEQIRQ</sequence>
<protein>
    <submittedName>
        <fullName evidence="2">DUF3530 family protein</fullName>
    </submittedName>
</protein>
<accession>A0A557SH12</accession>
<dbReference type="OrthoDB" id="9776279at2"/>
<dbReference type="SUPFAM" id="SSF53474">
    <property type="entry name" value="alpha/beta-Hydrolases"/>
    <property type="match status" value="1"/>
</dbReference>
<dbReference type="Proteomes" id="UP000316649">
    <property type="component" value="Unassembled WGS sequence"/>
</dbReference>
<feature type="signal peptide" evidence="1">
    <location>
        <begin position="1"/>
        <end position="19"/>
    </location>
</feature>
<evidence type="ECO:0000313" key="3">
    <source>
        <dbReference type="Proteomes" id="UP000316649"/>
    </source>
</evidence>
<name>A0A557SH12_9GAMM</name>
<organism evidence="2 3">
    <name type="scientific">Sedimenticola selenatireducens</name>
    <dbReference type="NCBI Taxonomy" id="191960"/>
    <lineage>
        <taxon>Bacteria</taxon>
        <taxon>Pseudomonadati</taxon>
        <taxon>Pseudomonadota</taxon>
        <taxon>Gammaproteobacteria</taxon>
        <taxon>Chromatiales</taxon>
        <taxon>Sedimenticolaceae</taxon>
        <taxon>Sedimenticola</taxon>
    </lineage>
</organism>
<dbReference type="RefSeq" id="WP_144357823.1">
    <property type="nucleotide sequence ID" value="NZ_VMNH01000005.1"/>
</dbReference>
<dbReference type="AlphaFoldDB" id="A0A557SH12"/>
<dbReference type="InterPro" id="IPR029058">
    <property type="entry name" value="AB_hydrolase_fold"/>
</dbReference>
<proteinExistence type="predicted"/>
<dbReference type="Gene3D" id="3.40.50.1820">
    <property type="entry name" value="alpha/beta hydrolase"/>
    <property type="match status" value="1"/>
</dbReference>
<comment type="caution">
    <text evidence="2">The sequence shown here is derived from an EMBL/GenBank/DDBJ whole genome shotgun (WGS) entry which is preliminary data.</text>
</comment>
<keyword evidence="1" id="KW-0732">Signal</keyword>
<evidence type="ECO:0000313" key="2">
    <source>
        <dbReference type="EMBL" id="TVO76693.1"/>
    </source>
</evidence>
<evidence type="ECO:0000256" key="1">
    <source>
        <dbReference type="SAM" id="SignalP"/>
    </source>
</evidence>
<reference evidence="2 3" key="1">
    <citation type="submission" date="2019-07" db="EMBL/GenBank/DDBJ databases">
        <title>The pathways for chlorine oxyanion respiration interact through the shared metabolite chlorate.</title>
        <authorList>
            <person name="Barnum T.P."/>
            <person name="Cheng Y."/>
            <person name="Hill K.A."/>
            <person name="Lucas L.N."/>
            <person name="Carlson H.K."/>
            <person name="Coates J.D."/>
        </authorList>
    </citation>
    <scope>NUCLEOTIDE SEQUENCE [LARGE SCALE GENOMIC DNA]</scope>
    <source>
        <strain evidence="2 3">BK-1</strain>
    </source>
</reference>
<feature type="chain" id="PRO_5021997936" evidence="1">
    <location>
        <begin position="20"/>
        <end position="263"/>
    </location>
</feature>
<dbReference type="Pfam" id="PF12048">
    <property type="entry name" value="DUF3530"/>
    <property type="match status" value="2"/>
</dbReference>
<gene>
    <name evidence="2" type="ORF">FHP88_04515</name>
</gene>
<dbReference type="InterPro" id="IPR022529">
    <property type="entry name" value="DUF3530"/>
</dbReference>
<keyword evidence="3" id="KW-1185">Reference proteome</keyword>
<dbReference type="EMBL" id="VMNH01000005">
    <property type="protein sequence ID" value="TVO76693.1"/>
    <property type="molecule type" value="Genomic_DNA"/>
</dbReference>